<protein>
    <submittedName>
        <fullName evidence="1">Uncharacterized protein</fullName>
    </submittedName>
</protein>
<accession>A0A9D4IR95</accession>
<keyword evidence="2" id="KW-1185">Reference proteome</keyword>
<evidence type="ECO:0000313" key="1">
    <source>
        <dbReference type="EMBL" id="KAH3782134.1"/>
    </source>
</evidence>
<proteinExistence type="predicted"/>
<comment type="caution">
    <text evidence="1">The sequence shown here is derived from an EMBL/GenBank/DDBJ whole genome shotgun (WGS) entry which is preliminary data.</text>
</comment>
<dbReference type="Proteomes" id="UP000828390">
    <property type="component" value="Unassembled WGS sequence"/>
</dbReference>
<evidence type="ECO:0000313" key="2">
    <source>
        <dbReference type="Proteomes" id="UP000828390"/>
    </source>
</evidence>
<dbReference type="AlphaFoldDB" id="A0A9D4IR95"/>
<gene>
    <name evidence="1" type="ORF">DPMN_160045</name>
</gene>
<sequence>MMESPTKKKKVVHELFSVRVNRVWSVSPSRWSVSLSCRSGKVCADAVFIGDYPCLCRVGP</sequence>
<dbReference type="EMBL" id="JAIWYP010000008">
    <property type="protein sequence ID" value="KAH3782134.1"/>
    <property type="molecule type" value="Genomic_DNA"/>
</dbReference>
<name>A0A9D4IR95_DREPO</name>
<organism evidence="1 2">
    <name type="scientific">Dreissena polymorpha</name>
    <name type="common">Zebra mussel</name>
    <name type="synonym">Mytilus polymorpha</name>
    <dbReference type="NCBI Taxonomy" id="45954"/>
    <lineage>
        <taxon>Eukaryota</taxon>
        <taxon>Metazoa</taxon>
        <taxon>Spiralia</taxon>
        <taxon>Lophotrochozoa</taxon>
        <taxon>Mollusca</taxon>
        <taxon>Bivalvia</taxon>
        <taxon>Autobranchia</taxon>
        <taxon>Heteroconchia</taxon>
        <taxon>Euheterodonta</taxon>
        <taxon>Imparidentia</taxon>
        <taxon>Neoheterodontei</taxon>
        <taxon>Myida</taxon>
        <taxon>Dreissenoidea</taxon>
        <taxon>Dreissenidae</taxon>
        <taxon>Dreissena</taxon>
    </lineage>
</organism>
<reference evidence="1" key="2">
    <citation type="submission" date="2020-11" db="EMBL/GenBank/DDBJ databases">
        <authorList>
            <person name="McCartney M.A."/>
            <person name="Auch B."/>
            <person name="Kono T."/>
            <person name="Mallez S."/>
            <person name="Becker A."/>
            <person name="Gohl D.M."/>
            <person name="Silverstein K.A.T."/>
            <person name="Koren S."/>
            <person name="Bechman K.B."/>
            <person name="Herman A."/>
            <person name="Abrahante J.E."/>
            <person name="Garbe J."/>
        </authorList>
    </citation>
    <scope>NUCLEOTIDE SEQUENCE</scope>
    <source>
        <strain evidence="1">Duluth1</strain>
        <tissue evidence="1">Whole animal</tissue>
    </source>
</reference>
<reference evidence="1" key="1">
    <citation type="journal article" date="2019" name="bioRxiv">
        <title>The Genome of the Zebra Mussel, Dreissena polymorpha: A Resource for Invasive Species Research.</title>
        <authorList>
            <person name="McCartney M.A."/>
            <person name="Auch B."/>
            <person name="Kono T."/>
            <person name="Mallez S."/>
            <person name="Zhang Y."/>
            <person name="Obille A."/>
            <person name="Becker A."/>
            <person name="Abrahante J.E."/>
            <person name="Garbe J."/>
            <person name="Badalamenti J.P."/>
            <person name="Herman A."/>
            <person name="Mangelson H."/>
            <person name="Liachko I."/>
            <person name="Sullivan S."/>
            <person name="Sone E.D."/>
            <person name="Koren S."/>
            <person name="Silverstein K.A.T."/>
            <person name="Beckman K.B."/>
            <person name="Gohl D.M."/>
        </authorList>
    </citation>
    <scope>NUCLEOTIDE SEQUENCE</scope>
    <source>
        <strain evidence="1">Duluth1</strain>
        <tissue evidence="1">Whole animal</tissue>
    </source>
</reference>